<dbReference type="EMBL" id="SJPZ01000001">
    <property type="protein sequence ID" value="TWU66334.1"/>
    <property type="molecule type" value="Genomic_DNA"/>
</dbReference>
<dbReference type="OrthoDB" id="282552at2"/>
<dbReference type="AlphaFoldDB" id="A0A5C6FVH9"/>
<sequence>MSYEQEPLSPMFRIDVSPEAETRPEATFEQVTIQLLQQLVSTQQQQNKLLESLVQQNAAAQQQRSNELQQWRQANPGLSKDCREAAELLSEVQTRFLANLTEEIRDSGEHLVEGEFMMNEFVDRFGPRMAHLNGILQVLAQLGTGESAAQQQEQ</sequence>
<dbReference type="RefSeq" id="WP_145299836.1">
    <property type="nucleotide sequence ID" value="NZ_CP036319.1"/>
</dbReference>
<proteinExistence type="predicted"/>
<protein>
    <submittedName>
        <fullName evidence="2">Uncharacterized protein</fullName>
    </submittedName>
</protein>
<evidence type="ECO:0000313" key="3">
    <source>
        <dbReference type="Proteomes" id="UP000316476"/>
    </source>
</evidence>
<keyword evidence="1" id="KW-0175">Coiled coil</keyword>
<evidence type="ECO:0000313" key="2">
    <source>
        <dbReference type="EMBL" id="TWU66334.1"/>
    </source>
</evidence>
<name>A0A5C6FVH9_9PLAN</name>
<gene>
    <name evidence="2" type="ORF">V7x_18980</name>
</gene>
<comment type="caution">
    <text evidence="2">The sequence shown here is derived from an EMBL/GenBank/DDBJ whole genome shotgun (WGS) entry which is preliminary data.</text>
</comment>
<evidence type="ECO:0000256" key="1">
    <source>
        <dbReference type="SAM" id="Coils"/>
    </source>
</evidence>
<reference evidence="2 3" key="1">
    <citation type="submission" date="2019-02" db="EMBL/GenBank/DDBJ databases">
        <title>Deep-cultivation of Planctomycetes and their phenomic and genomic characterization uncovers novel biology.</title>
        <authorList>
            <person name="Wiegand S."/>
            <person name="Jogler M."/>
            <person name="Boedeker C."/>
            <person name="Pinto D."/>
            <person name="Vollmers J."/>
            <person name="Rivas-Marin E."/>
            <person name="Kohn T."/>
            <person name="Peeters S.H."/>
            <person name="Heuer A."/>
            <person name="Rast P."/>
            <person name="Oberbeckmann S."/>
            <person name="Bunk B."/>
            <person name="Jeske O."/>
            <person name="Meyerdierks A."/>
            <person name="Storesund J.E."/>
            <person name="Kallscheuer N."/>
            <person name="Luecker S."/>
            <person name="Lage O.M."/>
            <person name="Pohl T."/>
            <person name="Merkel B.J."/>
            <person name="Hornburger P."/>
            <person name="Mueller R.-W."/>
            <person name="Bruemmer F."/>
            <person name="Labrenz M."/>
            <person name="Spormann A.M."/>
            <person name="Op Den Camp H."/>
            <person name="Overmann J."/>
            <person name="Amann R."/>
            <person name="Jetten M.S.M."/>
            <person name="Mascher T."/>
            <person name="Medema M.H."/>
            <person name="Devos D.P."/>
            <person name="Kaster A.-K."/>
            <person name="Ovreas L."/>
            <person name="Rohde M."/>
            <person name="Galperin M.Y."/>
            <person name="Jogler C."/>
        </authorList>
    </citation>
    <scope>NUCLEOTIDE SEQUENCE [LARGE SCALE GENOMIC DNA]</scope>
    <source>
        <strain evidence="2 3">V7</strain>
    </source>
</reference>
<accession>A0A5C6FVH9</accession>
<dbReference type="Proteomes" id="UP000316476">
    <property type="component" value="Unassembled WGS sequence"/>
</dbReference>
<feature type="coiled-coil region" evidence="1">
    <location>
        <begin position="43"/>
        <end position="70"/>
    </location>
</feature>
<organism evidence="2 3">
    <name type="scientific">Crateriforma conspicua</name>
    <dbReference type="NCBI Taxonomy" id="2527996"/>
    <lineage>
        <taxon>Bacteria</taxon>
        <taxon>Pseudomonadati</taxon>
        <taxon>Planctomycetota</taxon>
        <taxon>Planctomycetia</taxon>
        <taxon>Planctomycetales</taxon>
        <taxon>Planctomycetaceae</taxon>
        <taxon>Crateriforma</taxon>
    </lineage>
</organism>